<dbReference type="KEGG" id="dmm:dnm_052690"/>
<dbReference type="AlphaFoldDB" id="A0A975GPV5"/>
<sequence>MRKDNAMKFLLSPRLDIVFKKLFTQDTEILTDLAKYRTKISFWILGDASVRINYKLIRTTLF</sequence>
<accession>A0A975GPV5</accession>
<name>A0A975GPV5_9BACT</name>
<gene>
    <name evidence="1" type="ORF">dnm_052690</name>
</gene>
<reference evidence="1" key="1">
    <citation type="journal article" date="2021" name="Microb. Physiol.">
        <title>Proteogenomic Insights into the Physiology of Marine, Sulfate-Reducing, Filamentous Desulfonema limicola and Desulfonema magnum.</title>
        <authorList>
            <person name="Schnaars V."/>
            <person name="Wohlbrand L."/>
            <person name="Scheve S."/>
            <person name="Hinrichs C."/>
            <person name="Reinhardt R."/>
            <person name="Rabus R."/>
        </authorList>
    </citation>
    <scope>NUCLEOTIDE SEQUENCE</scope>
    <source>
        <strain evidence="1">4be13</strain>
    </source>
</reference>
<evidence type="ECO:0000313" key="2">
    <source>
        <dbReference type="Proteomes" id="UP000663722"/>
    </source>
</evidence>
<protein>
    <submittedName>
        <fullName evidence="1">Uncharacterized protein</fullName>
    </submittedName>
</protein>
<evidence type="ECO:0000313" key="1">
    <source>
        <dbReference type="EMBL" id="QTA89219.1"/>
    </source>
</evidence>
<dbReference type="RefSeq" id="WP_207677953.1">
    <property type="nucleotide sequence ID" value="NZ_CP061800.1"/>
</dbReference>
<dbReference type="EMBL" id="CP061800">
    <property type="protein sequence ID" value="QTA89219.1"/>
    <property type="molecule type" value="Genomic_DNA"/>
</dbReference>
<organism evidence="1 2">
    <name type="scientific">Desulfonema magnum</name>
    <dbReference type="NCBI Taxonomy" id="45655"/>
    <lineage>
        <taxon>Bacteria</taxon>
        <taxon>Pseudomonadati</taxon>
        <taxon>Thermodesulfobacteriota</taxon>
        <taxon>Desulfobacteria</taxon>
        <taxon>Desulfobacterales</taxon>
        <taxon>Desulfococcaceae</taxon>
        <taxon>Desulfonema</taxon>
    </lineage>
</organism>
<dbReference type="Proteomes" id="UP000663722">
    <property type="component" value="Chromosome"/>
</dbReference>
<keyword evidence="2" id="KW-1185">Reference proteome</keyword>
<proteinExistence type="predicted"/>